<name>A0A1B7TJ08_9ASCO</name>
<feature type="coiled-coil region" evidence="1">
    <location>
        <begin position="69"/>
        <end position="107"/>
    </location>
</feature>
<evidence type="ECO:0000256" key="3">
    <source>
        <dbReference type="SAM" id="Phobius"/>
    </source>
</evidence>
<evidence type="ECO:0008006" key="6">
    <source>
        <dbReference type="Google" id="ProtNLM"/>
    </source>
</evidence>
<dbReference type="Proteomes" id="UP000092321">
    <property type="component" value="Unassembled WGS sequence"/>
</dbReference>
<evidence type="ECO:0000256" key="1">
    <source>
        <dbReference type="SAM" id="Coils"/>
    </source>
</evidence>
<feature type="coiled-coil region" evidence="1">
    <location>
        <begin position="175"/>
        <end position="223"/>
    </location>
</feature>
<feature type="compositionally biased region" description="Polar residues" evidence="2">
    <location>
        <begin position="337"/>
        <end position="346"/>
    </location>
</feature>
<accession>A0A1B7TJ08</accession>
<reference evidence="5" key="1">
    <citation type="journal article" date="2016" name="Proc. Natl. Acad. Sci. U.S.A.">
        <title>Comparative genomics of biotechnologically important yeasts.</title>
        <authorList>
            <person name="Riley R."/>
            <person name="Haridas S."/>
            <person name="Wolfe K.H."/>
            <person name="Lopes M.R."/>
            <person name="Hittinger C.T."/>
            <person name="Goeker M."/>
            <person name="Salamov A.A."/>
            <person name="Wisecaver J.H."/>
            <person name="Long T.M."/>
            <person name="Calvey C.H."/>
            <person name="Aerts A.L."/>
            <person name="Barry K.W."/>
            <person name="Choi C."/>
            <person name="Clum A."/>
            <person name="Coughlan A.Y."/>
            <person name="Deshpande S."/>
            <person name="Douglass A.P."/>
            <person name="Hanson S.J."/>
            <person name="Klenk H.-P."/>
            <person name="LaButti K.M."/>
            <person name="Lapidus A."/>
            <person name="Lindquist E.A."/>
            <person name="Lipzen A.M."/>
            <person name="Meier-Kolthoff J.P."/>
            <person name="Ohm R.A."/>
            <person name="Otillar R.P."/>
            <person name="Pangilinan J.L."/>
            <person name="Peng Y."/>
            <person name="Rokas A."/>
            <person name="Rosa C.A."/>
            <person name="Scheuner C."/>
            <person name="Sibirny A.A."/>
            <person name="Slot J.C."/>
            <person name="Stielow J.B."/>
            <person name="Sun H."/>
            <person name="Kurtzman C.P."/>
            <person name="Blackwell M."/>
            <person name="Grigoriev I.V."/>
            <person name="Jeffries T.W."/>
        </authorList>
    </citation>
    <scope>NUCLEOTIDE SEQUENCE [LARGE SCALE GENOMIC DNA]</scope>
    <source>
        <strain evidence="5">NRRL Y-1626</strain>
    </source>
</reference>
<organism evidence="4 5">
    <name type="scientific">Hanseniaspora valbyensis NRRL Y-1626</name>
    <dbReference type="NCBI Taxonomy" id="766949"/>
    <lineage>
        <taxon>Eukaryota</taxon>
        <taxon>Fungi</taxon>
        <taxon>Dikarya</taxon>
        <taxon>Ascomycota</taxon>
        <taxon>Saccharomycotina</taxon>
        <taxon>Saccharomycetes</taxon>
        <taxon>Saccharomycodales</taxon>
        <taxon>Saccharomycodaceae</taxon>
        <taxon>Hanseniaspora</taxon>
    </lineage>
</organism>
<protein>
    <recommendedName>
        <fullName evidence="6">Protein CASP</fullName>
    </recommendedName>
</protein>
<keyword evidence="3" id="KW-0472">Membrane</keyword>
<dbReference type="OrthoDB" id="3973212at2759"/>
<evidence type="ECO:0000313" key="4">
    <source>
        <dbReference type="EMBL" id="OBA28719.1"/>
    </source>
</evidence>
<evidence type="ECO:0000313" key="5">
    <source>
        <dbReference type="Proteomes" id="UP000092321"/>
    </source>
</evidence>
<feature type="region of interest" description="Disordered" evidence="2">
    <location>
        <begin position="1"/>
        <end position="23"/>
    </location>
</feature>
<dbReference type="EMBL" id="LXPE01000002">
    <property type="protein sequence ID" value="OBA28719.1"/>
    <property type="molecule type" value="Genomic_DNA"/>
</dbReference>
<keyword evidence="3" id="KW-0812">Transmembrane</keyword>
<dbReference type="AlphaFoldDB" id="A0A1B7TJ08"/>
<keyword evidence="5" id="KW-1185">Reference proteome</keyword>
<gene>
    <name evidence="4" type="ORF">HANVADRAFT_51190</name>
</gene>
<evidence type="ECO:0000256" key="2">
    <source>
        <dbReference type="SAM" id="MobiDB-lite"/>
    </source>
</evidence>
<feature type="transmembrane region" description="Helical" evidence="3">
    <location>
        <begin position="295"/>
        <end position="316"/>
    </location>
</feature>
<keyword evidence="3" id="KW-1133">Transmembrane helix</keyword>
<sequence>MSSLSPTSSSADGITSKNKPINNVVNNSTNISIPDELEEIEDTTITSTGSLENNLIKTNRLLNHQVVTLKNKQQELVTLQHQLNKNLDQKNETIEELNSQLNKFLNDNEDVFNIVKQDMNNTLKKDEVDNQSIRSSFSTSMYSLKSLMNNDNESISSHQSYNAGTSSNKDPNKMIKILVHQRDVLKQKLNTIENQNLEKNKKIDTVQLENYKLKQRLDHLTKQQRRQSSVVSQSDLKTLSNIDLEEQVYTDDERNEDYIINSRKYSAFNSKHSPSGIHGYIQKHILKNKSRKGLFINYIIVLHLLLLLTPLFYFFMGNSTANQNLDNLLTSQNDLETINTNSNLPPSSGKVMHAPGKGNAEQAAKDPLL</sequence>
<comment type="caution">
    <text evidence="4">The sequence shown here is derived from an EMBL/GenBank/DDBJ whole genome shotgun (WGS) entry which is preliminary data.</text>
</comment>
<feature type="region of interest" description="Disordered" evidence="2">
    <location>
        <begin position="337"/>
        <end position="369"/>
    </location>
</feature>
<proteinExistence type="predicted"/>
<feature type="compositionally biased region" description="Polar residues" evidence="2">
    <location>
        <begin position="1"/>
        <end position="15"/>
    </location>
</feature>
<keyword evidence="1" id="KW-0175">Coiled coil</keyword>